<dbReference type="SUPFAM" id="SSF48371">
    <property type="entry name" value="ARM repeat"/>
    <property type="match status" value="1"/>
</dbReference>
<dbReference type="OrthoDB" id="63891at2759"/>
<dbReference type="InterPro" id="IPR034085">
    <property type="entry name" value="TOG"/>
</dbReference>
<dbReference type="GO" id="GO:0000226">
    <property type="term" value="P:microtubule cytoskeleton organization"/>
    <property type="evidence" value="ECO:0007669"/>
    <property type="project" value="TreeGrafter"/>
</dbReference>
<evidence type="ECO:0000313" key="6">
    <source>
        <dbReference type="EMBL" id="KAJ8341637.1"/>
    </source>
</evidence>
<dbReference type="PANTHER" id="PTHR21567:SF87">
    <property type="entry name" value="CRESCERIN-LIKE PROTEIN CHE-12"/>
    <property type="match status" value="1"/>
</dbReference>
<sequence>MSNLDRSEYVQLAPTLAPVNHCTDNASGVFTKHAVVNHESGIATVSICVLSSTLLTEERQNTEFCARKSYLHEQFLCGSRVYDPFLEYINVTSDYIEPHIWQAQFYALTKELPGCLLRVYQRLRVDCSEDFGNWRIQTEHPPQKRDEEAKPQNVPFPSQPVKGIFKSPHLNRFPEEPIIMIFGIIPQELHRQLLDLKNYQSRTNGVEELKSILVEFDLKPVPSDSIVDFISFLRTLLDDCNFKVLYGTLQVINLLIEKLDCNVEKYLKQIVSTTLKTLGDTHTISRNEYMNVFRQLMRIVGPQKVLDLVMGYLKHKNSRVREDIINIITAAMLTHPRKDFNIPTLCFEVAPCLADRKKRVRHAALELFALFDYCLDTGKKQPLMRAVDKVELSGDVEGLMAAVQARRARHVLPRLSSEGTVEYALVVPKPGQRPTSQFGSGADLEWIQCGGRVDSARSNRSEPGTDSRLYGYGSLGSLTDNIPLHRRILSAGKNKLPWERSRLPATGKPLPARPTNSHSCEQFLQQHPARLPATAPPHNIGSSEG</sequence>
<gene>
    <name evidence="6" type="ORF">SKAU_G00339280</name>
</gene>
<keyword evidence="7" id="KW-1185">Reference proteome</keyword>
<feature type="domain" description="TOG" evidence="5">
    <location>
        <begin position="169"/>
        <end position="396"/>
    </location>
</feature>
<name>A0A9Q1EMQ9_SYNKA</name>
<keyword evidence="3" id="KW-0206">Cytoskeleton</keyword>
<dbReference type="EMBL" id="JAINUF010000015">
    <property type="protein sequence ID" value="KAJ8341637.1"/>
    <property type="molecule type" value="Genomic_DNA"/>
</dbReference>
<evidence type="ECO:0000256" key="4">
    <source>
        <dbReference type="SAM" id="MobiDB-lite"/>
    </source>
</evidence>
<feature type="compositionally biased region" description="Polar residues" evidence="4">
    <location>
        <begin position="514"/>
        <end position="525"/>
    </location>
</feature>
<keyword evidence="2" id="KW-0963">Cytoplasm</keyword>
<dbReference type="Pfam" id="PF21041">
    <property type="entry name" value="XMAP215_CLASP_TOG"/>
    <property type="match status" value="1"/>
</dbReference>
<dbReference type="GO" id="GO:0005929">
    <property type="term" value="C:cilium"/>
    <property type="evidence" value="ECO:0007669"/>
    <property type="project" value="TreeGrafter"/>
</dbReference>
<dbReference type="GO" id="GO:0008017">
    <property type="term" value="F:microtubule binding"/>
    <property type="evidence" value="ECO:0007669"/>
    <property type="project" value="TreeGrafter"/>
</dbReference>
<dbReference type="InterPro" id="IPR016024">
    <property type="entry name" value="ARM-type_fold"/>
</dbReference>
<evidence type="ECO:0000259" key="5">
    <source>
        <dbReference type="SMART" id="SM01349"/>
    </source>
</evidence>
<reference evidence="6" key="1">
    <citation type="journal article" date="2023" name="Science">
        <title>Genome structures resolve the early diversification of teleost fishes.</title>
        <authorList>
            <person name="Parey E."/>
            <person name="Louis A."/>
            <person name="Montfort J."/>
            <person name="Bouchez O."/>
            <person name="Roques C."/>
            <person name="Iampietro C."/>
            <person name="Lluch J."/>
            <person name="Castinel A."/>
            <person name="Donnadieu C."/>
            <person name="Desvignes T."/>
            <person name="Floi Bucao C."/>
            <person name="Jouanno E."/>
            <person name="Wen M."/>
            <person name="Mejri S."/>
            <person name="Dirks R."/>
            <person name="Jansen H."/>
            <person name="Henkel C."/>
            <person name="Chen W.J."/>
            <person name="Zahm M."/>
            <person name="Cabau C."/>
            <person name="Klopp C."/>
            <person name="Thompson A.W."/>
            <person name="Robinson-Rechavi M."/>
            <person name="Braasch I."/>
            <person name="Lecointre G."/>
            <person name="Bobe J."/>
            <person name="Postlethwait J.H."/>
            <person name="Berthelot C."/>
            <person name="Roest Crollius H."/>
            <person name="Guiguen Y."/>
        </authorList>
    </citation>
    <scope>NUCLEOTIDE SEQUENCE</scope>
    <source>
        <strain evidence="6">WJC10195</strain>
    </source>
</reference>
<dbReference type="AlphaFoldDB" id="A0A9Q1EMQ9"/>
<dbReference type="Proteomes" id="UP001152622">
    <property type="component" value="Chromosome 15"/>
</dbReference>
<evidence type="ECO:0000256" key="1">
    <source>
        <dbReference type="ARBA" id="ARBA00004245"/>
    </source>
</evidence>
<feature type="region of interest" description="Disordered" evidence="4">
    <location>
        <begin position="499"/>
        <end position="545"/>
    </location>
</feature>
<protein>
    <recommendedName>
        <fullName evidence="5">TOG domain-containing protein</fullName>
    </recommendedName>
</protein>
<proteinExistence type="predicted"/>
<dbReference type="Gene3D" id="1.25.10.10">
    <property type="entry name" value="Leucine-rich Repeat Variant"/>
    <property type="match status" value="1"/>
</dbReference>
<dbReference type="InterPro" id="IPR011989">
    <property type="entry name" value="ARM-like"/>
</dbReference>
<comment type="caution">
    <text evidence="6">The sequence shown here is derived from an EMBL/GenBank/DDBJ whole genome shotgun (WGS) entry which is preliminary data.</text>
</comment>
<dbReference type="SMART" id="SM01349">
    <property type="entry name" value="TOG"/>
    <property type="match status" value="1"/>
</dbReference>
<dbReference type="InterPro" id="IPR048491">
    <property type="entry name" value="XMAP215_CLASP_TOG"/>
</dbReference>
<evidence type="ECO:0000313" key="7">
    <source>
        <dbReference type="Proteomes" id="UP001152622"/>
    </source>
</evidence>
<evidence type="ECO:0000256" key="3">
    <source>
        <dbReference type="ARBA" id="ARBA00023212"/>
    </source>
</evidence>
<dbReference type="PANTHER" id="PTHR21567">
    <property type="entry name" value="CLASP"/>
    <property type="match status" value="1"/>
</dbReference>
<dbReference type="GO" id="GO:0005881">
    <property type="term" value="C:cytoplasmic microtubule"/>
    <property type="evidence" value="ECO:0007669"/>
    <property type="project" value="TreeGrafter"/>
</dbReference>
<accession>A0A9Q1EMQ9</accession>
<organism evidence="6 7">
    <name type="scientific">Synaphobranchus kaupii</name>
    <name type="common">Kaup's arrowtooth eel</name>
    <dbReference type="NCBI Taxonomy" id="118154"/>
    <lineage>
        <taxon>Eukaryota</taxon>
        <taxon>Metazoa</taxon>
        <taxon>Chordata</taxon>
        <taxon>Craniata</taxon>
        <taxon>Vertebrata</taxon>
        <taxon>Euteleostomi</taxon>
        <taxon>Actinopterygii</taxon>
        <taxon>Neopterygii</taxon>
        <taxon>Teleostei</taxon>
        <taxon>Anguilliformes</taxon>
        <taxon>Synaphobranchidae</taxon>
        <taxon>Synaphobranchus</taxon>
    </lineage>
</organism>
<comment type="subcellular location">
    <subcellularLocation>
        <location evidence="1">Cytoplasm</location>
        <location evidence="1">Cytoskeleton</location>
    </subcellularLocation>
</comment>
<evidence type="ECO:0000256" key="2">
    <source>
        <dbReference type="ARBA" id="ARBA00022490"/>
    </source>
</evidence>